<keyword evidence="1" id="KW-0472">Membrane</keyword>
<keyword evidence="1" id="KW-0812">Transmembrane</keyword>
<evidence type="ECO:0000256" key="1">
    <source>
        <dbReference type="SAM" id="Phobius"/>
    </source>
</evidence>
<evidence type="ECO:0000313" key="3">
    <source>
        <dbReference type="Proteomes" id="UP001589590"/>
    </source>
</evidence>
<evidence type="ECO:0000313" key="2">
    <source>
        <dbReference type="EMBL" id="MFB9105100.1"/>
    </source>
</evidence>
<keyword evidence="3" id="KW-1185">Reference proteome</keyword>
<keyword evidence="1" id="KW-1133">Transmembrane helix</keyword>
<dbReference type="Proteomes" id="UP001589590">
    <property type="component" value="Unassembled WGS sequence"/>
</dbReference>
<dbReference type="RefSeq" id="WP_290272683.1">
    <property type="nucleotide sequence ID" value="NZ_JAUFQP010000013.1"/>
</dbReference>
<accession>A0ABV5GZP1</accession>
<proteinExistence type="predicted"/>
<gene>
    <name evidence="2" type="ORF">ACFFU1_09330</name>
</gene>
<protein>
    <submittedName>
        <fullName evidence="2">Uncharacterized protein</fullName>
    </submittedName>
</protein>
<sequence length="87" mass="9442">MGGEGSMMAAIKSLQNNRSLLAKRKDKSALSGSYANIKLKAFPKATPGQLEAIKAQLKIENKKALVKNIIGFIVVCLIILVAIHYLF</sequence>
<dbReference type="EMBL" id="JBHMFA010000005">
    <property type="protein sequence ID" value="MFB9105100.1"/>
    <property type="molecule type" value="Genomic_DNA"/>
</dbReference>
<reference evidence="2 3" key="1">
    <citation type="submission" date="2024-09" db="EMBL/GenBank/DDBJ databases">
        <authorList>
            <person name="Sun Q."/>
            <person name="Mori K."/>
        </authorList>
    </citation>
    <scope>NUCLEOTIDE SEQUENCE [LARGE SCALE GENOMIC DNA]</scope>
    <source>
        <strain evidence="2 3">CECT 8300</strain>
    </source>
</reference>
<organism evidence="2 3">
    <name type="scientific">Algibacter miyuki</name>
    <dbReference type="NCBI Taxonomy" id="1306933"/>
    <lineage>
        <taxon>Bacteria</taxon>
        <taxon>Pseudomonadati</taxon>
        <taxon>Bacteroidota</taxon>
        <taxon>Flavobacteriia</taxon>
        <taxon>Flavobacteriales</taxon>
        <taxon>Flavobacteriaceae</taxon>
        <taxon>Algibacter</taxon>
    </lineage>
</organism>
<comment type="caution">
    <text evidence="2">The sequence shown here is derived from an EMBL/GenBank/DDBJ whole genome shotgun (WGS) entry which is preliminary data.</text>
</comment>
<name>A0ABV5GZP1_9FLAO</name>
<feature type="transmembrane region" description="Helical" evidence="1">
    <location>
        <begin position="64"/>
        <end position="86"/>
    </location>
</feature>